<dbReference type="InterPro" id="IPR018095">
    <property type="entry name" value="Thymidylate_kin_CS"/>
</dbReference>
<evidence type="ECO:0000256" key="2">
    <source>
        <dbReference type="ARBA" id="ARBA00012980"/>
    </source>
</evidence>
<dbReference type="GO" id="GO:0005524">
    <property type="term" value="F:ATP binding"/>
    <property type="evidence" value="ECO:0007669"/>
    <property type="project" value="UniProtKB-UniRule"/>
</dbReference>
<evidence type="ECO:0000259" key="12">
    <source>
        <dbReference type="Pfam" id="PF02223"/>
    </source>
</evidence>
<dbReference type="PROSITE" id="PS01331">
    <property type="entry name" value="THYMIDYLATE_KINASE"/>
    <property type="match status" value="1"/>
</dbReference>
<keyword evidence="4 11" id="KW-0808">Transferase</keyword>
<feature type="domain" description="Thymidylate kinase-like" evidence="12">
    <location>
        <begin position="8"/>
        <end position="197"/>
    </location>
</feature>
<keyword evidence="8 11" id="KW-0067">ATP-binding</keyword>
<accession>S5Z8E1</accession>
<dbReference type="AlphaFoldDB" id="S5Z8E1"/>
<dbReference type="Gene3D" id="3.40.50.300">
    <property type="entry name" value="P-loop containing nucleotide triphosphate hydrolases"/>
    <property type="match status" value="1"/>
</dbReference>
<dbReference type="EMBL" id="CP006254">
    <property type="protein sequence ID" value="AGT30485.1"/>
    <property type="molecule type" value="Genomic_DNA"/>
</dbReference>
<dbReference type="FunFam" id="3.40.50.300:FF:000225">
    <property type="entry name" value="Thymidylate kinase"/>
    <property type="match status" value="1"/>
</dbReference>
<evidence type="ECO:0000313" key="14">
    <source>
        <dbReference type="Proteomes" id="UP000015500"/>
    </source>
</evidence>
<dbReference type="NCBIfam" id="TIGR00041">
    <property type="entry name" value="DTMP_kinase"/>
    <property type="match status" value="1"/>
</dbReference>
<evidence type="ECO:0000256" key="11">
    <source>
        <dbReference type="HAMAP-Rule" id="MF_00165"/>
    </source>
</evidence>
<dbReference type="GO" id="GO:0006233">
    <property type="term" value="P:dTDP biosynthetic process"/>
    <property type="evidence" value="ECO:0007669"/>
    <property type="project" value="InterPro"/>
</dbReference>
<keyword evidence="14" id="KW-1185">Reference proteome</keyword>
<dbReference type="PANTHER" id="PTHR10344">
    <property type="entry name" value="THYMIDYLATE KINASE"/>
    <property type="match status" value="1"/>
</dbReference>
<organism evidence="13 14">
    <name type="scientific">Geobacillus genomosp. 3</name>
    <dbReference type="NCBI Taxonomy" id="1921421"/>
    <lineage>
        <taxon>Bacteria</taxon>
        <taxon>Bacillati</taxon>
        <taxon>Bacillota</taxon>
        <taxon>Bacilli</taxon>
        <taxon>Bacillales</taxon>
        <taxon>Anoxybacillaceae</taxon>
        <taxon>Geobacillus</taxon>
    </lineage>
</organism>
<dbReference type="GO" id="GO:0006227">
    <property type="term" value="P:dUDP biosynthetic process"/>
    <property type="evidence" value="ECO:0007669"/>
    <property type="project" value="TreeGrafter"/>
</dbReference>
<evidence type="ECO:0000256" key="6">
    <source>
        <dbReference type="ARBA" id="ARBA00022741"/>
    </source>
</evidence>
<keyword evidence="7 11" id="KW-0418">Kinase</keyword>
<dbReference type="InterPro" id="IPR039430">
    <property type="entry name" value="Thymidylate_kin-like_dom"/>
</dbReference>
<dbReference type="CDD" id="cd01672">
    <property type="entry name" value="TMPK"/>
    <property type="match status" value="1"/>
</dbReference>
<dbReference type="OrthoDB" id="9774907at2"/>
<evidence type="ECO:0000256" key="10">
    <source>
        <dbReference type="ARBA" id="ARBA00057735"/>
    </source>
</evidence>
<dbReference type="STRING" id="1921421.M493_00375"/>
<dbReference type="EC" id="2.7.4.9" evidence="2 11"/>
<dbReference type="PATRIC" id="fig|1345697.3.peg.26"/>
<proteinExistence type="inferred from homology"/>
<keyword evidence="6 11" id="KW-0547">Nucleotide-binding</keyword>
<dbReference type="PANTHER" id="PTHR10344:SF4">
    <property type="entry name" value="UMP-CMP KINASE 2, MITOCHONDRIAL"/>
    <property type="match status" value="1"/>
</dbReference>
<protein>
    <recommendedName>
        <fullName evidence="3 11">Thymidylate kinase</fullName>
        <ecNumber evidence="2 11">2.7.4.9</ecNumber>
    </recommendedName>
    <alternativeName>
        <fullName evidence="11">dTMP kinase</fullName>
    </alternativeName>
</protein>
<dbReference type="GO" id="GO:0004798">
    <property type="term" value="F:dTMP kinase activity"/>
    <property type="evidence" value="ECO:0007669"/>
    <property type="project" value="UniProtKB-UniRule"/>
</dbReference>
<sequence length="226" mass="25756">MNGYFVSFEGPEGAGKTTMIGKLESFLRERSFDVMVTREPGGVRIAEAIRALILNREYTEMDGRTEALLYAAARRQHLLEKIVPALEAGRIVLCDRFVDSSLAYQGFARGLGIEDVWKINEFAIDGYMPSLTVYFDIDPQTGLERIRKNREREVNRLDLESLSFHDKVREGYRELAKRFADRIIVIDAGRPLDVVFAETAAVVLSRLKGRSKCDFHESGRDDSRWT</sequence>
<feature type="binding site" evidence="11">
    <location>
        <begin position="10"/>
        <end position="17"/>
    </location>
    <ligand>
        <name>ATP</name>
        <dbReference type="ChEBI" id="CHEBI:30616"/>
    </ligand>
</feature>
<evidence type="ECO:0000256" key="5">
    <source>
        <dbReference type="ARBA" id="ARBA00022727"/>
    </source>
</evidence>
<dbReference type="SUPFAM" id="SSF52540">
    <property type="entry name" value="P-loop containing nucleoside triphosphate hydrolases"/>
    <property type="match status" value="1"/>
</dbReference>
<dbReference type="Proteomes" id="UP000015500">
    <property type="component" value="Chromosome"/>
</dbReference>
<dbReference type="InterPro" id="IPR018094">
    <property type="entry name" value="Thymidylate_kinase"/>
</dbReference>
<comment type="catalytic activity">
    <reaction evidence="9 11">
        <text>dTMP + ATP = dTDP + ADP</text>
        <dbReference type="Rhea" id="RHEA:13517"/>
        <dbReference type="ChEBI" id="CHEBI:30616"/>
        <dbReference type="ChEBI" id="CHEBI:58369"/>
        <dbReference type="ChEBI" id="CHEBI:63528"/>
        <dbReference type="ChEBI" id="CHEBI:456216"/>
        <dbReference type="EC" id="2.7.4.9"/>
    </reaction>
</comment>
<dbReference type="KEGG" id="gjf:M493_00375"/>
<name>S5Z8E1_GEOG3</name>
<dbReference type="HOGENOM" id="CLU_049131_0_2_9"/>
<comment type="similarity">
    <text evidence="1 11">Belongs to the thymidylate kinase family.</text>
</comment>
<evidence type="ECO:0000256" key="7">
    <source>
        <dbReference type="ARBA" id="ARBA00022777"/>
    </source>
</evidence>
<dbReference type="GO" id="GO:0005829">
    <property type="term" value="C:cytosol"/>
    <property type="evidence" value="ECO:0007669"/>
    <property type="project" value="TreeGrafter"/>
</dbReference>
<evidence type="ECO:0000313" key="13">
    <source>
        <dbReference type="EMBL" id="AGT30485.1"/>
    </source>
</evidence>
<dbReference type="HAMAP" id="MF_00165">
    <property type="entry name" value="Thymidylate_kinase"/>
    <property type="match status" value="1"/>
</dbReference>
<evidence type="ECO:0000256" key="3">
    <source>
        <dbReference type="ARBA" id="ARBA00017144"/>
    </source>
</evidence>
<dbReference type="GO" id="GO:0006235">
    <property type="term" value="P:dTTP biosynthetic process"/>
    <property type="evidence" value="ECO:0007669"/>
    <property type="project" value="UniProtKB-UniRule"/>
</dbReference>
<dbReference type="RefSeq" id="WP_020958280.1">
    <property type="nucleotide sequence ID" value="NC_022080.4"/>
</dbReference>
<reference evidence="13 14" key="1">
    <citation type="journal article" date="2014" name="Genome Announc.">
        <title>Complete Genome Sequence of the Thermophilic Polychlorinated Biphenyl Degrader Geobacillus sp. Strain JF8 (NBRC 109937).</title>
        <authorList>
            <person name="Shintani M."/>
            <person name="Ohtsubo Y."/>
            <person name="Fukuda K."/>
            <person name="Hosoyama A."/>
            <person name="Ohji S."/>
            <person name="Yamazoe A."/>
            <person name="Fujita N."/>
            <person name="Nagata Y."/>
            <person name="Tsuda M."/>
            <person name="Hatta T."/>
            <person name="Kimbara K."/>
        </authorList>
    </citation>
    <scope>NUCLEOTIDE SEQUENCE [LARGE SCALE GENOMIC DNA]</scope>
    <source>
        <strain evidence="13 14">JF8</strain>
    </source>
</reference>
<dbReference type="InterPro" id="IPR027417">
    <property type="entry name" value="P-loop_NTPase"/>
</dbReference>
<evidence type="ECO:0000256" key="1">
    <source>
        <dbReference type="ARBA" id="ARBA00009776"/>
    </source>
</evidence>
<evidence type="ECO:0000256" key="8">
    <source>
        <dbReference type="ARBA" id="ARBA00022840"/>
    </source>
</evidence>
<evidence type="ECO:0000256" key="9">
    <source>
        <dbReference type="ARBA" id="ARBA00048743"/>
    </source>
</evidence>
<evidence type="ECO:0000256" key="4">
    <source>
        <dbReference type="ARBA" id="ARBA00022679"/>
    </source>
</evidence>
<keyword evidence="5 11" id="KW-0545">Nucleotide biosynthesis</keyword>
<comment type="function">
    <text evidence="10 11">Phosphorylation of dTMP to form dTDP in both de novo and salvage pathways of dTTP synthesis.</text>
</comment>
<gene>
    <name evidence="11" type="primary">tmk</name>
    <name evidence="13" type="ORF">M493_00375</name>
</gene>
<dbReference type="Pfam" id="PF02223">
    <property type="entry name" value="Thymidylate_kin"/>
    <property type="match status" value="1"/>
</dbReference>